<evidence type="ECO:0000313" key="2">
    <source>
        <dbReference type="Proteomes" id="UP000011713"/>
    </source>
</evidence>
<organism evidence="1 2">
    <name type="scientific">Hyaloperonospora arabidopsidis (strain Emoy2)</name>
    <name type="common">Downy mildew agent</name>
    <name type="synonym">Peronospora arabidopsidis</name>
    <dbReference type="NCBI Taxonomy" id="559515"/>
    <lineage>
        <taxon>Eukaryota</taxon>
        <taxon>Sar</taxon>
        <taxon>Stramenopiles</taxon>
        <taxon>Oomycota</taxon>
        <taxon>Peronosporomycetes</taxon>
        <taxon>Peronosporales</taxon>
        <taxon>Peronosporaceae</taxon>
        <taxon>Hyaloperonospora</taxon>
    </lineage>
</organism>
<dbReference type="InParanoid" id="M4BS35"/>
<reference evidence="2" key="1">
    <citation type="journal article" date="2010" name="Science">
        <title>Signatures of adaptation to obligate biotrophy in the Hyaloperonospora arabidopsidis genome.</title>
        <authorList>
            <person name="Baxter L."/>
            <person name="Tripathy S."/>
            <person name="Ishaque N."/>
            <person name="Boot N."/>
            <person name="Cabral A."/>
            <person name="Kemen E."/>
            <person name="Thines M."/>
            <person name="Ah-Fong A."/>
            <person name="Anderson R."/>
            <person name="Badejoko W."/>
            <person name="Bittner-Eddy P."/>
            <person name="Boore J.L."/>
            <person name="Chibucos M.C."/>
            <person name="Coates M."/>
            <person name="Dehal P."/>
            <person name="Delehaunty K."/>
            <person name="Dong S."/>
            <person name="Downton P."/>
            <person name="Dumas B."/>
            <person name="Fabro G."/>
            <person name="Fronick C."/>
            <person name="Fuerstenberg S.I."/>
            <person name="Fulton L."/>
            <person name="Gaulin E."/>
            <person name="Govers F."/>
            <person name="Hughes L."/>
            <person name="Humphray S."/>
            <person name="Jiang R.H."/>
            <person name="Judelson H."/>
            <person name="Kamoun S."/>
            <person name="Kyung K."/>
            <person name="Meijer H."/>
            <person name="Minx P."/>
            <person name="Morris P."/>
            <person name="Nelson J."/>
            <person name="Phuntumart V."/>
            <person name="Qutob D."/>
            <person name="Rehmany A."/>
            <person name="Rougon-Cardoso A."/>
            <person name="Ryden P."/>
            <person name="Torto-Alalibo T."/>
            <person name="Studholme D."/>
            <person name="Wang Y."/>
            <person name="Win J."/>
            <person name="Wood J."/>
            <person name="Clifton S.W."/>
            <person name="Rogers J."/>
            <person name="Van den Ackerveken G."/>
            <person name="Jones J.D."/>
            <person name="McDowell J.M."/>
            <person name="Beynon J."/>
            <person name="Tyler B.M."/>
        </authorList>
    </citation>
    <scope>NUCLEOTIDE SEQUENCE [LARGE SCALE GENOMIC DNA]</scope>
    <source>
        <strain evidence="2">Emoy2</strain>
    </source>
</reference>
<reference evidence="1" key="2">
    <citation type="submission" date="2015-06" db="UniProtKB">
        <authorList>
            <consortium name="EnsemblProtists"/>
        </authorList>
    </citation>
    <scope>IDENTIFICATION</scope>
    <source>
        <strain evidence="1">Emoy2</strain>
    </source>
</reference>
<dbReference type="AlphaFoldDB" id="M4BS35"/>
<keyword evidence="2" id="KW-1185">Reference proteome</keyword>
<dbReference type="EnsemblProtists" id="HpaT809226">
    <property type="protein sequence ID" value="HpaP809226"/>
    <property type="gene ID" value="HpaG809226"/>
</dbReference>
<accession>M4BS35</accession>
<proteinExistence type="predicted"/>
<evidence type="ECO:0008006" key="3">
    <source>
        <dbReference type="Google" id="ProtNLM"/>
    </source>
</evidence>
<evidence type="ECO:0000313" key="1">
    <source>
        <dbReference type="EnsemblProtists" id="HpaP809226"/>
    </source>
</evidence>
<protein>
    <recommendedName>
        <fullName evidence="3">HTH CENPB-type domain-containing protein</fullName>
    </recommendedName>
</protein>
<dbReference type="Proteomes" id="UP000011713">
    <property type="component" value="Unassembled WGS sequence"/>
</dbReference>
<dbReference type="eggNOG" id="ENOG502SWDD">
    <property type="taxonomic scope" value="Eukaryota"/>
</dbReference>
<dbReference type="EMBL" id="JH598687">
    <property type="status" value="NOT_ANNOTATED_CDS"/>
    <property type="molecule type" value="Genomic_DNA"/>
</dbReference>
<sequence length="83" mass="9082">MQRVGLHVARIAIMNRATLICDALQKRTKAIQSTQLASGWYSHFLGHHPVLVPRTAQSIGRVKNAIGMSSVNVLILNDVQAAH</sequence>
<name>M4BS35_HYAAE</name>
<dbReference type="HOGENOM" id="CLU_2627192_0_0_1"/>
<dbReference type="VEuPathDB" id="FungiDB:HpaG809226"/>